<feature type="signal peptide" evidence="2">
    <location>
        <begin position="1"/>
        <end position="17"/>
    </location>
</feature>
<feature type="compositionally biased region" description="Low complexity" evidence="1">
    <location>
        <begin position="255"/>
        <end position="279"/>
    </location>
</feature>
<reference evidence="5" key="1">
    <citation type="submission" date="2022-11" db="UniProtKB">
        <authorList>
            <consortium name="WormBaseParasite"/>
        </authorList>
    </citation>
    <scope>IDENTIFICATION</scope>
</reference>
<name>A0A914V9N7_9BILA</name>
<evidence type="ECO:0000313" key="5">
    <source>
        <dbReference type="WBParaSite" id="PSAMB.scaffold1680size28764.g14298.t1"/>
    </source>
</evidence>
<feature type="compositionally biased region" description="Low complexity" evidence="1">
    <location>
        <begin position="392"/>
        <end position="474"/>
    </location>
</feature>
<dbReference type="Gene3D" id="3.40.50.410">
    <property type="entry name" value="von Willebrand factor, type A domain"/>
    <property type="match status" value="1"/>
</dbReference>
<evidence type="ECO:0000313" key="4">
    <source>
        <dbReference type="Proteomes" id="UP000887566"/>
    </source>
</evidence>
<dbReference type="InterPro" id="IPR002035">
    <property type="entry name" value="VWF_A"/>
</dbReference>
<feature type="compositionally biased region" description="Pro residues" evidence="1">
    <location>
        <begin position="202"/>
        <end position="222"/>
    </location>
</feature>
<sequence>MGLTVGIVGLVIGVVLATRPHTCNCPVNTQQTFNCTSANVAPFYFSARLKTIVWNDSLNNTSSQQFIDTRAAAIANLSDILNQVQPTFYRDIAQSGDVALQLDVTRFEQMQGGDDHAVAYASGAYIGPPSKLPTVPQITNALNANTTVDYVDVKASSTDMCNGMKIPTVTTAAPSTFSTQSGVTTTTSMLITTTTTQSSCPQPTPCPQTPTPVTCPPSPPTPSCASATTQSTIPIATGSASVAPTTSVVPLTSALPGSATSAAPPGTSTTGAPMTAAASQGPTIVPGTSATGAPMTAAASQGPTAASGTSATGVPMTAGSQGPTAAPGTSATGGSITGASAGPTAAPGTSATGGSMTGVSAGPTAAPGTSATGGSMTGVSAGPTTAPGTSNTGAPMTAAASAGPTAAPGTSATGGSMTGVSAGPTAAPGTSATGAPMTAAASQGPTAAPGTSAPTSSGGSTPASPPQSAAPTTVAVTSQLPIASTGALTTAGVTSVTTGHTAPTTRKRLQQNIAIVYDMSATLNNPSLFNTTYAYLTTTFMTRWTIDGSHANVAPVPFPDTNIFDGAGFIGSFYKSYGSVINQFKAQYQAVTELGQAFFPDLSISDIQSGLSYVQTSLITDPNNRPNVINTVIVLATSTSEVSNAMATANALKSNGITILTIALGSADANTLGSLATPNNVFSLQDPSNSATSTATADDVYAALLNIPNGSVVEPVG</sequence>
<dbReference type="WBParaSite" id="PSAMB.scaffold1680size28764.g14298.t1">
    <property type="protein sequence ID" value="PSAMB.scaffold1680size28764.g14298.t1"/>
    <property type="gene ID" value="PSAMB.scaffold1680size28764.g14298"/>
</dbReference>
<dbReference type="SUPFAM" id="SSF53300">
    <property type="entry name" value="vWA-like"/>
    <property type="match status" value="1"/>
</dbReference>
<dbReference type="Pfam" id="PF00092">
    <property type="entry name" value="VWA"/>
    <property type="match status" value="1"/>
</dbReference>
<organism evidence="4 5">
    <name type="scientific">Plectus sambesii</name>
    <dbReference type="NCBI Taxonomy" id="2011161"/>
    <lineage>
        <taxon>Eukaryota</taxon>
        <taxon>Metazoa</taxon>
        <taxon>Ecdysozoa</taxon>
        <taxon>Nematoda</taxon>
        <taxon>Chromadorea</taxon>
        <taxon>Plectida</taxon>
        <taxon>Plectina</taxon>
        <taxon>Plectoidea</taxon>
        <taxon>Plectidae</taxon>
        <taxon>Plectus</taxon>
    </lineage>
</organism>
<feature type="chain" id="PRO_5036995984" evidence="2">
    <location>
        <begin position="18"/>
        <end position="717"/>
    </location>
</feature>
<feature type="compositionally biased region" description="Polar residues" evidence="1">
    <location>
        <begin position="280"/>
        <end position="291"/>
    </location>
</feature>
<feature type="compositionally biased region" description="Low complexity" evidence="1">
    <location>
        <begin position="322"/>
        <end position="382"/>
    </location>
</feature>
<keyword evidence="2" id="KW-0732">Signal</keyword>
<dbReference type="Proteomes" id="UP000887566">
    <property type="component" value="Unplaced"/>
</dbReference>
<evidence type="ECO:0000256" key="2">
    <source>
        <dbReference type="SAM" id="SignalP"/>
    </source>
</evidence>
<proteinExistence type="predicted"/>
<accession>A0A914V9N7</accession>
<protein>
    <submittedName>
        <fullName evidence="5">VWFA domain-containing protein</fullName>
    </submittedName>
</protein>
<evidence type="ECO:0000259" key="3">
    <source>
        <dbReference type="PROSITE" id="PS50234"/>
    </source>
</evidence>
<feature type="domain" description="VWFA" evidence="3">
    <location>
        <begin position="512"/>
        <end position="704"/>
    </location>
</feature>
<feature type="region of interest" description="Disordered" evidence="1">
    <location>
        <begin position="255"/>
        <end position="474"/>
    </location>
</feature>
<feature type="compositionally biased region" description="Polar residues" evidence="1">
    <location>
        <begin position="298"/>
        <end position="312"/>
    </location>
</feature>
<evidence type="ECO:0000256" key="1">
    <source>
        <dbReference type="SAM" id="MobiDB-lite"/>
    </source>
</evidence>
<keyword evidence="4" id="KW-1185">Reference proteome</keyword>
<feature type="region of interest" description="Disordered" evidence="1">
    <location>
        <begin position="195"/>
        <end position="228"/>
    </location>
</feature>
<dbReference type="PROSITE" id="PS50234">
    <property type="entry name" value="VWFA"/>
    <property type="match status" value="1"/>
</dbReference>
<dbReference type="AlphaFoldDB" id="A0A914V9N7"/>
<dbReference type="InterPro" id="IPR036465">
    <property type="entry name" value="vWFA_dom_sf"/>
</dbReference>